<dbReference type="RefSeq" id="XP_001327448.1">
    <property type="nucleotide sequence ID" value="XM_001327413.1"/>
</dbReference>
<dbReference type="Proteomes" id="UP000001542">
    <property type="component" value="Unassembled WGS sequence"/>
</dbReference>
<keyword evidence="2" id="KW-1185">Reference proteome</keyword>
<dbReference type="KEGG" id="tva:4773226"/>
<reference evidence="1" key="1">
    <citation type="submission" date="2006-10" db="EMBL/GenBank/DDBJ databases">
        <authorList>
            <person name="Amadeo P."/>
            <person name="Zhao Q."/>
            <person name="Wortman J."/>
            <person name="Fraser-Liggett C."/>
            <person name="Carlton J."/>
        </authorList>
    </citation>
    <scope>NUCLEOTIDE SEQUENCE</scope>
    <source>
        <strain evidence="1">G3</strain>
    </source>
</reference>
<protein>
    <submittedName>
        <fullName evidence="1">Uncharacterized protein</fullName>
    </submittedName>
</protein>
<dbReference type="EMBL" id="DS113259">
    <property type="protein sequence ID" value="EAY15225.1"/>
    <property type="molecule type" value="Genomic_DNA"/>
</dbReference>
<accession>A2DWP0</accession>
<dbReference type="AlphaFoldDB" id="A2DWP0"/>
<gene>
    <name evidence="1" type="ORF">TVAG_202190</name>
</gene>
<evidence type="ECO:0000313" key="2">
    <source>
        <dbReference type="Proteomes" id="UP000001542"/>
    </source>
</evidence>
<dbReference type="InParanoid" id="A2DWP0"/>
<organism evidence="1 2">
    <name type="scientific">Trichomonas vaginalis (strain ATCC PRA-98 / G3)</name>
    <dbReference type="NCBI Taxonomy" id="412133"/>
    <lineage>
        <taxon>Eukaryota</taxon>
        <taxon>Metamonada</taxon>
        <taxon>Parabasalia</taxon>
        <taxon>Trichomonadida</taxon>
        <taxon>Trichomonadidae</taxon>
        <taxon>Trichomonas</taxon>
    </lineage>
</organism>
<dbReference type="VEuPathDB" id="TrichDB:TVAG_202190"/>
<name>A2DWP0_TRIV3</name>
<proteinExistence type="predicted"/>
<reference evidence="1" key="2">
    <citation type="journal article" date="2007" name="Science">
        <title>Draft genome sequence of the sexually transmitted pathogen Trichomonas vaginalis.</title>
        <authorList>
            <person name="Carlton J.M."/>
            <person name="Hirt R.P."/>
            <person name="Silva J.C."/>
            <person name="Delcher A.L."/>
            <person name="Schatz M."/>
            <person name="Zhao Q."/>
            <person name="Wortman J.R."/>
            <person name="Bidwell S.L."/>
            <person name="Alsmark U.C.M."/>
            <person name="Besteiro S."/>
            <person name="Sicheritz-Ponten T."/>
            <person name="Noel C.J."/>
            <person name="Dacks J.B."/>
            <person name="Foster P.G."/>
            <person name="Simillion C."/>
            <person name="Van de Peer Y."/>
            <person name="Miranda-Saavedra D."/>
            <person name="Barton G.J."/>
            <person name="Westrop G.D."/>
            <person name="Mueller S."/>
            <person name="Dessi D."/>
            <person name="Fiori P.L."/>
            <person name="Ren Q."/>
            <person name="Paulsen I."/>
            <person name="Zhang H."/>
            <person name="Bastida-Corcuera F.D."/>
            <person name="Simoes-Barbosa A."/>
            <person name="Brown M.T."/>
            <person name="Hayes R.D."/>
            <person name="Mukherjee M."/>
            <person name="Okumura C.Y."/>
            <person name="Schneider R."/>
            <person name="Smith A.J."/>
            <person name="Vanacova S."/>
            <person name="Villalvazo M."/>
            <person name="Haas B.J."/>
            <person name="Pertea M."/>
            <person name="Feldblyum T.V."/>
            <person name="Utterback T.R."/>
            <person name="Shu C.L."/>
            <person name="Osoegawa K."/>
            <person name="de Jong P.J."/>
            <person name="Hrdy I."/>
            <person name="Horvathova L."/>
            <person name="Zubacova Z."/>
            <person name="Dolezal P."/>
            <person name="Malik S.B."/>
            <person name="Logsdon J.M. Jr."/>
            <person name="Henze K."/>
            <person name="Gupta A."/>
            <person name="Wang C.C."/>
            <person name="Dunne R.L."/>
            <person name="Upcroft J.A."/>
            <person name="Upcroft P."/>
            <person name="White O."/>
            <person name="Salzberg S.L."/>
            <person name="Tang P."/>
            <person name="Chiu C.-H."/>
            <person name="Lee Y.-S."/>
            <person name="Embley T.M."/>
            <person name="Coombs G.H."/>
            <person name="Mottram J.C."/>
            <person name="Tachezy J."/>
            <person name="Fraser-Liggett C.M."/>
            <person name="Johnson P.J."/>
        </authorList>
    </citation>
    <scope>NUCLEOTIDE SEQUENCE [LARGE SCALE GENOMIC DNA]</scope>
    <source>
        <strain evidence="1">G3</strain>
    </source>
</reference>
<evidence type="ECO:0000313" key="1">
    <source>
        <dbReference type="EMBL" id="EAY15225.1"/>
    </source>
</evidence>
<sequence length="86" mass="9565">MLCAATIVEMAAQVSFVKPAKMNERLAVPSRRRLADGKTQLSRKRLASVRPATRLVGGRTTLPRCTDIREITNRAFVISRLVSIEN</sequence>
<dbReference type="VEuPathDB" id="TrichDB:TVAGG3_0201450"/>